<evidence type="ECO:0000256" key="1">
    <source>
        <dbReference type="SAM" id="MobiDB-lite"/>
    </source>
</evidence>
<organism evidence="2 3">
    <name type="scientific">Hermetia illucens</name>
    <name type="common">Black soldier fly</name>
    <dbReference type="NCBI Taxonomy" id="343691"/>
    <lineage>
        <taxon>Eukaryota</taxon>
        <taxon>Metazoa</taxon>
        <taxon>Ecdysozoa</taxon>
        <taxon>Arthropoda</taxon>
        <taxon>Hexapoda</taxon>
        <taxon>Insecta</taxon>
        <taxon>Pterygota</taxon>
        <taxon>Neoptera</taxon>
        <taxon>Endopterygota</taxon>
        <taxon>Diptera</taxon>
        <taxon>Brachycera</taxon>
        <taxon>Stratiomyomorpha</taxon>
        <taxon>Stratiomyidae</taxon>
        <taxon>Hermetiinae</taxon>
        <taxon>Hermetia</taxon>
    </lineage>
</organism>
<feature type="compositionally biased region" description="Basic and acidic residues" evidence="1">
    <location>
        <begin position="48"/>
        <end position="59"/>
    </location>
</feature>
<dbReference type="Proteomes" id="UP000594454">
    <property type="component" value="Chromosome 2"/>
</dbReference>
<evidence type="ECO:0000313" key="3">
    <source>
        <dbReference type="Proteomes" id="UP000594454"/>
    </source>
</evidence>
<dbReference type="InParanoid" id="A0A7R8UHG2"/>
<feature type="region of interest" description="Disordered" evidence="1">
    <location>
        <begin position="1"/>
        <end position="59"/>
    </location>
</feature>
<dbReference type="FunCoup" id="A0A7R8UHG2">
    <property type="interactions" value="61"/>
</dbReference>
<dbReference type="OrthoDB" id="6344929at2759"/>
<keyword evidence="3" id="KW-1185">Reference proteome</keyword>
<proteinExistence type="predicted"/>
<gene>
    <name evidence="2" type="ORF">HERILL_LOCUS3908</name>
</gene>
<evidence type="ECO:0008006" key="4">
    <source>
        <dbReference type="Google" id="ProtNLM"/>
    </source>
</evidence>
<sequence>MAEEEDPWAFDENDTAETAPAPAGGDAAPPPAEGGAEGAPPAEGEAQGDTRPHAEDDSYRKPVQLYRHWVRPQFLQYRYMYNYRTNYYDDVIDYLDKRQKGVKREPPRAQTWAERVLRTNTRKYEVEDAVEHDRFAVKALALDSSTLPFTYQRSAAQKSLSRSKSMLAMRRSAIFGVNP</sequence>
<name>A0A7R8UHG2_HERIL</name>
<evidence type="ECO:0000313" key="2">
    <source>
        <dbReference type="EMBL" id="CAD7080770.1"/>
    </source>
</evidence>
<dbReference type="EMBL" id="LR899010">
    <property type="protein sequence ID" value="CAD7080770.1"/>
    <property type="molecule type" value="Genomic_DNA"/>
</dbReference>
<protein>
    <recommendedName>
        <fullName evidence="4">Flightin</fullName>
    </recommendedName>
</protein>
<reference evidence="2 3" key="1">
    <citation type="submission" date="2020-11" db="EMBL/GenBank/DDBJ databases">
        <authorList>
            <person name="Wallbank WR R."/>
            <person name="Pardo Diaz C."/>
            <person name="Kozak K."/>
            <person name="Martin S."/>
            <person name="Jiggins C."/>
            <person name="Moest M."/>
            <person name="Warren A I."/>
            <person name="Generalovic N T."/>
            <person name="Byers J.R.P. K."/>
            <person name="Montejo-Kovacevich G."/>
            <person name="Yen C E."/>
        </authorList>
    </citation>
    <scope>NUCLEOTIDE SEQUENCE [LARGE SCALE GENOMIC DNA]</scope>
</reference>
<feature type="compositionally biased region" description="Acidic residues" evidence="1">
    <location>
        <begin position="1"/>
        <end position="15"/>
    </location>
</feature>
<feature type="compositionally biased region" description="Low complexity" evidence="1">
    <location>
        <begin position="16"/>
        <end position="27"/>
    </location>
</feature>
<dbReference type="AlphaFoldDB" id="A0A7R8UHG2"/>
<accession>A0A7R8UHG2</accession>